<evidence type="ECO:0000256" key="3">
    <source>
        <dbReference type="ARBA" id="ARBA00022692"/>
    </source>
</evidence>
<reference evidence="9" key="2">
    <citation type="journal article" date="2021" name="PeerJ">
        <title>Extensive microbial diversity within the chicken gut microbiome revealed by metagenomics and culture.</title>
        <authorList>
            <person name="Gilroy R."/>
            <person name="Ravi A."/>
            <person name="Getino M."/>
            <person name="Pursley I."/>
            <person name="Horton D.L."/>
            <person name="Alikhan N.F."/>
            <person name="Baker D."/>
            <person name="Gharbi K."/>
            <person name="Hall N."/>
            <person name="Watson M."/>
            <person name="Adriaenssens E.M."/>
            <person name="Foster-Nyarko E."/>
            <person name="Jarju S."/>
            <person name="Secka A."/>
            <person name="Antonio M."/>
            <person name="Oren A."/>
            <person name="Chaudhuri R.R."/>
            <person name="La Ragione R."/>
            <person name="Hildebrand F."/>
            <person name="Pallen M.J."/>
        </authorList>
    </citation>
    <scope>NUCLEOTIDE SEQUENCE</scope>
    <source>
        <strain evidence="9">14508</strain>
    </source>
</reference>
<evidence type="ECO:0000256" key="4">
    <source>
        <dbReference type="ARBA" id="ARBA00022989"/>
    </source>
</evidence>
<feature type="non-terminal residue" evidence="9">
    <location>
        <position position="1"/>
    </location>
</feature>
<dbReference type="GO" id="GO:0022857">
    <property type="term" value="F:transmembrane transporter activity"/>
    <property type="evidence" value="ECO:0007669"/>
    <property type="project" value="TreeGrafter"/>
</dbReference>
<dbReference type="GO" id="GO:0005886">
    <property type="term" value="C:plasma membrane"/>
    <property type="evidence" value="ECO:0007669"/>
    <property type="project" value="UniProtKB-SubCell"/>
</dbReference>
<dbReference type="PANTHER" id="PTHR30572">
    <property type="entry name" value="MEMBRANE COMPONENT OF TRANSPORTER-RELATED"/>
    <property type="match status" value="1"/>
</dbReference>
<dbReference type="EMBL" id="DVKI01000110">
    <property type="protein sequence ID" value="HIT17435.1"/>
    <property type="molecule type" value="Genomic_DNA"/>
</dbReference>
<feature type="transmembrane region" description="Helical" evidence="7">
    <location>
        <begin position="256"/>
        <end position="285"/>
    </location>
</feature>
<evidence type="ECO:0000256" key="1">
    <source>
        <dbReference type="ARBA" id="ARBA00004651"/>
    </source>
</evidence>
<protein>
    <submittedName>
        <fullName evidence="9">ABC transporter permease</fullName>
    </submittedName>
</protein>
<reference evidence="9" key="1">
    <citation type="submission" date="2020-10" db="EMBL/GenBank/DDBJ databases">
        <authorList>
            <person name="Gilroy R."/>
        </authorList>
    </citation>
    <scope>NUCLEOTIDE SEQUENCE</scope>
    <source>
        <strain evidence="9">14508</strain>
    </source>
</reference>
<sequence>YTQEEFLDIIDDAIAGTHDSSNKDRFSYDELLNKTFIYYPNDTIFKQTDPSSPLFALNPFTYTPYADQTWENGIELKITAILKPKEDVTYGCLSSGIYYTPALTQKIIMDNLQSQIVYYLNEKEEEAFTSMNYNGTNIGIIYNYSYYFEGSEYTETGFVGSTSSLSSLMGTITGQDNPIYTLTLRELGGCSLPSDIHIYPANFELKSQVTSYLDQWNNNKNLTFDDITLTPEERENITYSDNLAVMISLIDNMINIVTIALVAFTALSLVVSTVMIAIITYVSVIERVKEIGVIRSLGGRKKDVSRLFNAETFIIGGFSGLIGIGITYILSGIINLIVGNLANISAIAILPFYVAIIMVALSILLTLISGLIPALIASKKDPVEALRSE</sequence>
<gene>
    <name evidence="9" type="ORF">IAD04_03520</name>
</gene>
<dbReference type="Pfam" id="PF02687">
    <property type="entry name" value="FtsX"/>
    <property type="match status" value="1"/>
</dbReference>
<evidence type="ECO:0000259" key="8">
    <source>
        <dbReference type="Pfam" id="PF02687"/>
    </source>
</evidence>
<feature type="transmembrane region" description="Helical" evidence="7">
    <location>
        <begin position="306"/>
        <end position="330"/>
    </location>
</feature>
<keyword evidence="3 7" id="KW-0812">Transmembrane</keyword>
<name>A0A9D1G8N6_9FIRM</name>
<evidence type="ECO:0000256" key="5">
    <source>
        <dbReference type="ARBA" id="ARBA00023136"/>
    </source>
</evidence>
<evidence type="ECO:0000256" key="2">
    <source>
        <dbReference type="ARBA" id="ARBA00022475"/>
    </source>
</evidence>
<accession>A0A9D1G8N6</accession>
<evidence type="ECO:0000256" key="7">
    <source>
        <dbReference type="SAM" id="Phobius"/>
    </source>
</evidence>
<evidence type="ECO:0000313" key="10">
    <source>
        <dbReference type="Proteomes" id="UP000886893"/>
    </source>
</evidence>
<dbReference type="InterPro" id="IPR003838">
    <property type="entry name" value="ABC3_permease_C"/>
</dbReference>
<keyword evidence="5 7" id="KW-0472">Membrane</keyword>
<comment type="subcellular location">
    <subcellularLocation>
        <location evidence="1">Cell membrane</location>
        <topology evidence="1">Multi-pass membrane protein</topology>
    </subcellularLocation>
</comment>
<comment type="caution">
    <text evidence="9">The sequence shown here is derived from an EMBL/GenBank/DDBJ whole genome shotgun (WGS) entry which is preliminary data.</text>
</comment>
<keyword evidence="4 7" id="KW-1133">Transmembrane helix</keyword>
<feature type="domain" description="ABC3 transporter permease C-terminal" evidence="8">
    <location>
        <begin position="263"/>
        <end position="382"/>
    </location>
</feature>
<proteinExistence type="inferred from homology"/>
<evidence type="ECO:0000256" key="6">
    <source>
        <dbReference type="ARBA" id="ARBA00038076"/>
    </source>
</evidence>
<dbReference type="Proteomes" id="UP000886893">
    <property type="component" value="Unassembled WGS sequence"/>
</dbReference>
<dbReference type="AlphaFoldDB" id="A0A9D1G8N6"/>
<dbReference type="InterPro" id="IPR050250">
    <property type="entry name" value="Macrolide_Exporter_MacB"/>
</dbReference>
<evidence type="ECO:0000313" key="9">
    <source>
        <dbReference type="EMBL" id="HIT17435.1"/>
    </source>
</evidence>
<feature type="transmembrane region" description="Helical" evidence="7">
    <location>
        <begin position="350"/>
        <end position="377"/>
    </location>
</feature>
<comment type="similarity">
    <text evidence="6">Belongs to the ABC-4 integral membrane protein family.</text>
</comment>
<dbReference type="PANTHER" id="PTHR30572:SF4">
    <property type="entry name" value="ABC TRANSPORTER PERMEASE YTRF"/>
    <property type="match status" value="1"/>
</dbReference>
<keyword evidence="2" id="KW-1003">Cell membrane</keyword>
<organism evidence="9 10">
    <name type="scientific">Candidatus Caccosoma faecigallinarum</name>
    <dbReference type="NCBI Taxonomy" id="2840720"/>
    <lineage>
        <taxon>Bacteria</taxon>
        <taxon>Bacillati</taxon>
        <taxon>Bacillota</taxon>
        <taxon>Bacillota incertae sedis</taxon>
        <taxon>Candidatus Caccosoma</taxon>
    </lineage>
</organism>